<dbReference type="PANTHER" id="PTHR32285:SF250">
    <property type="entry name" value="PMR5_CAS1P GDSL_SGNH-LIKE ACYL-ESTERASE FAMILY PROTEIN"/>
    <property type="match status" value="1"/>
</dbReference>
<keyword evidence="11" id="KW-1185">Reference proteome</keyword>
<dbReference type="Proteomes" id="UP001372338">
    <property type="component" value="Unassembled WGS sequence"/>
</dbReference>
<protein>
    <recommendedName>
        <fullName evidence="12">Trichome birefringence-like N-terminal domain-containing protein</fullName>
    </recommendedName>
</protein>
<dbReference type="GO" id="GO:0005794">
    <property type="term" value="C:Golgi apparatus"/>
    <property type="evidence" value="ECO:0007669"/>
    <property type="project" value="TreeGrafter"/>
</dbReference>
<evidence type="ECO:0000313" key="10">
    <source>
        <dbReference type="EMBL" id="KAK7290382.1"/>
    </source>
</evidence>
<keyword evidence="3 7" id="KW-0812">Transmembrane</keyword>
<dbReference type="GO" id="GO:0016020">
    <property type="term" value="C:membrane"/>
    <property type="evidence" value="ECO:0007669"/>
    <property type="project" value="UniProtKB-SubCell"/>
</dbReference>
<name>A0AAN9J1C2_CROPI</name>
<accession>A0AAN9J1C2</accession>
<evidence type="ECO:0000256" key="3">
    <source>
        <dbReference type="ARBA" id="ARBA00022692"/>
    </source>
</evidence>
<dbReference type="PANTHER" id="PTHR32285">
    <property type="entry name" value="PROTEIN TRICHOME BIREFRINGENCE-LIKE 9-RELATED"/>
    <property type="match status" value="1"/>
</dbReference>
<feature type="domain" description="Trichome birefringence-like N-terminal" evidence="9">
    <location>
        <begin position="59"/>
        <end position="111"/>
    </location>
</feature>
<comment type="similarity">
    <text evidence="2">Belongs to the PC-esterase family. TBL subfamily.</text>
</comment>
<keyword evidence="6 7" id="KW-0472">Membrane</keyword>
<evidence type="ECO:0000256" key="7">
    <source>
        <dbReference type="SAM" id="Phobius"/>
    </source>
</evidence>
<dbReference type="AlphaFoldDB" id="A0AAN9J1C2"/>
<comment type="caution">
    <text evidence="10">The sequence shown here is derived from an EMBL/GenBank/DDBJ whole genome shotgun (WGS) entry which is preliminary data.</text>
</comment>
<evidence type="ECO:0000256" key="1">
    <source>
        <dbReference type="ARBA" id="ARBA00004167"/>
    </source>
</evidence>
<evidence type="ECO:0008006" key="12">
    <source>
        <dbReference type="Google" id="ProtNLM"/>
    </source>
</evidence>
<dbReference type="Pfam" id="PF13839">
    <property type="entry name" value="PC-Esterase"/>
    <property type="match status" value="1"/>
</dbReference>
<proteinExistence type="inferred from homology"/>
<comment type="subcellular location">
    <subcellularLocation>
        <location evidence="1">Membrane</location>
        <topology evidence="1">Single-pass membrane protein</topology>
    </subcellularLocation>
</comment>
<evidence type="ECO:0000256" key="4">
    <source>
        <dbReference type="ARBA" id="ARBA00022968"/>
    </source>
</evidence>
<organism evidence="10 11">
    <name type="scientific">Crotalaria pallida</name>
    <name type="common">Smooth rattlebox</name>
    <name type="synonym">Crotalaria striata</name>
    <dbReference type="NCBI Taxonomy" id="3830"/>
    <lineage>
        <taxon>Eukaryota</taxon>
        <taxon>Viridiplantae</taxon>
        <taxon>Streptophyta</taxon>
        <taxon>Embryophyta</taxon>
        <taxon>Tracheophyta</taxon>
        <taxon>Spermatophyta</taxon>
        <taxon>Magnoliopsida</taxon>
        <taxon>eudicotyledons</taxon>
        <taxon>Gunneridae</taxon>
        <taxon>Pentapetalae</taxon>
        <taxon>rosids</taxon>
        <taxon>fabids</taxon>
        <taxon>Fabales</taxon>
        <taxon>Fabaceae</taxon>
        <taxon>Papilionoideae</taxon>
        <taxon>50 kb inversion clade</taxon>
        <taxon>genistoids sensu lato</taxon>
        <taxon>core genistoids</taxon>
        <taxon>Crotalarieae</taxon>
        <taxon>Crotalaria</taxon>
    </lineage>
</organism>
<sequence>MGVSEAMERFNRKYTSRSIPKGVLLLPLALLIIVVLLPLIRNLSQPSSKILLYAKDTRGCNIFSGHWAPYPKETYYNNDTCPFILDQLNCLTSGRLDREFMKLRWKPDECELPPFDATQFMELVRGKSLAFVGDSMGRNQMESLICLINSVAHPEDVTAKRKYLDENYFRWWFSSEYNFTIAILWSPFLVKAIDADPKDFSFNSAMKLYLDEADKAWASQIKNFDHVIISTGQWFYRPMIFYENGKLVGCQKGDEKNITDLNFYGYRNAFRTTFKAIRDLKGFNGSTFLVTHSPKHFENGEFYEGGACDRTKPFTKEERQGYKYRDTLEAFYEIQVEEFTKAEKEARKKGLHFGLIDITEAMAIRPDGHPSRYGHVFNKKKKVNDCVHWCLPGPIDTWNEFLLYMIKLESEKRSYNLT</sequence>
<evidence type="ECO:0000256" key="5">
    <source>
        <dbReference type="ARBA" id="ARBA00022989"/>
    </source>
</evidence>
<dbReference type="EMBL" id="JAYWIO010000001">
    <property type="protein sequence ID" value="KAK7290382.1"/>
    <property type="molecule type" value="Genomic_DNA"/>
</dbReference>
<evidence type="ECO:0000259" key="9">
    <source>
        <dbReference type="Pfam" id="PF14416"/>
    </source>
</evidence>
<keyword evidence="4" id="KW-0735">Signal-anchor</keyword>
<dbReference type="Pfam" id="PF14416">
    <property type="entry name" value="PMR5N"/>
    <property type="match status" value="1"/>
</dbReference>
<keyword evidence="5 7" id="KW-1133">Transmembrane helix</keyword>
<evidence type="ECO:0000256" key="2">
    <source>
        <dbReference type="ARBA" id="ARBA00007727"/>
    </source>
</evidence>
<evidence type="ECO:0000256" key="6">
    <source>
        <dbReference type="ARBA" id="ARBA00023136"/>
    </source>
</evidence>
<dbReference type="GO" id="GO:0016413">
    <property type="term" value="F:O-acetyltransferase activity"/>
    <property type="evidence" value="ECO:0007669"/>
    <property type="project" value="InterPro"/>
</dbReference>
<evidence type="ECO:0000313" key="11">
    <source>
        <dbReference type="Proteomes" id="UP001372338"/>
    </source>
</evidence>
<dbReference type="InterPro" id="IPR025846">
    <property type="entry name" value="TBL_N"/>
</dbReference>
<evidence type="ECO:0000259" key="8">
    <source>
        <dbReference type="Pfam" id="PF13839"/>
    </source>
</evidence>
<gene>
    <name evidence="10" type="ORF">RIF29_04771</name>
</gene>
<dbReference type="InterPro" id="IPR029962">
    <property type="entry name" value="TBL"/>
</dbReference>
<feature type="domain" description="Trichome birefringence-like C-terminal" evidence="8">
    <location>
        <begin position="112"/>
        <end position="404"/>
    </location>
</feature>
<dbReference type="InterPro" id="IPR026057">
    <property type="entry name" value="TBL_C"/>
</dbReference>
<reference evidence="10 11" key="1">
    <citation type="submission" date="2024-01" db="EMBL/GenBank/DDBJ databases">
        <title>The genomes of 5 underutilized Papilionoideae crops provide insights into root nodulation and disease resistanc.</title>
        <authorList>
            <person name="Yuan L."/>
        </authorList>
    </citation>
    <scope>NUCLEOTIDE SEQUENCE [LARGE SCALE GENOMIC DNA]</scope>
    <source>
        <strain evidence="10">ZHUSHIDOU_FW_LH</strain>
        <tissue evidence="10">Leaf</tissue>
    </source>
</reference>
<feature type="transmembrane region" description="Helical" evidence="7">
    <location>
        <begin position="21"/>
        <end position="40"/>
    </location>
</feature>